<dbReference type="GeneID" id="301099086"/>
<proteinExistence type="predicted"/>
<dbReference type="AlphaFoldDB" id="A0A7Y6JVN3"/>
<accession>A0A7Y6JVN3</accession>
<comment type="caution">
    <text evidence="1">The sequence shown here is derived from an EMBL/GenBank/DDBJ whole genome shotgun (WGS) entry which is preliminary data.</text>
</comment>
<name>A0A7Y6JVN3_9BURK</name>
<gene>
    <name evidence="1" type="ORF">G5S42_01860</name>
</gene>
<sequence>MQRNDLLKWIRCNGSGIVDQFLPPGAEAELDSVIRDCRHEVNSDAFLMFVSIRALLREHGMTSCESDYEAGQIMARLSI</sequence>
<reference evidence="1 2" key="1">
    <citation type="submission" date="2020-02" db="EMBL/GenBank/DDBJ databases">
        <title>Paraburkholderia simonii sp. nov. and Paraburkholderia youngii sp. nov. Brazilian and Mexican Mimosa-associated rhizobia.</title>
        <authorList>
            <person name="Mavima L."/>
            <person name="Beukes C.W."/>
            <person name="Chan W.Y."/>
            <person name="Palmer M."/>
            <person name="De Meyer S.E."/>
            <person name="James E.K."/>
            <person name="Venter S.N."/>
            <person name="Steenkamp E.T."/>
        </authorList>
    </citation>
    <scope>NUCLEOTIDE SEQUENCE [LARGE SCALE GENOMIC DNA]</scope>
    <source>
        <strain evidence="1 2">JPY169</strain>
    </source>
</reference>
<evidence type="ECO:0000313" key="1">
    <source>
        <dbReference type="EMBL" id="NUX98512.1"/>
    </source>
</evidence>
<dbReference type="EMBL" id="JAALDK010000001">
    <property type="protein sequence ID" value="NUX98512.1"/>
    <property type="molecule type" value="Genomic_DNA"/>
</dbReference>
<organism evidence="1 2">
    <name type="scientific">Paraburkholderia youngii</name>
    <dbReference type="NCBI Taxonomy" id="2782701"/>
    <lineage>
        <taxon>Bacteria</taxon>
        <taxon>Pseudomonadati</taxon>
        <taxon>Pseudomonadota</taxon>
        <taxon>Betaproteobacteria</taxon>
        <taxon>Burkholderiales</taxon>
        <taxon>Burkholderiaceae</taxon>
        <taxon>Paraburkholderia</taxon>
    </lineage>
</organism>
<protein>
    <submittedName>
        <fullName evidence="1">Uncharacterized protein</fullName>
    </submittedName>
</protein>
<evidence type="ECO:0000313" key="2">
    <source>
        <dbReference type="Proteomes" id="UP000594380"/>
    </source>
</evidence>
<dbReference type="Proteomes" id="UP000594380">
    <property type="component" value="Unassembled WGS sequence"/>
</dbReference>
<dbReference type="RefSeq" id="WP_013090251.1">
    <property type="nucleotide sequence ID" value="NZ_JAALDK010000001.1"/>
</dbReference>